<dbReference type="PROSITE" id="PS51462">
    <property type="entry name" value="NUDIX"/>
    <property type="match status" value="1"/>
</dbReference>
<keyword evidence="8" id="KW-0460">Magnesium</keyword>
<comment type="catalytic activity">
    <reaction evidence="11">
        <text>8-oxo-GTP + H2O = 8-oxo-GMP + diphosphate + H(+)</text>
        <dbReference type="Rhea" id="RHEA:67616"/>
        <dbReference type="ChEBI" id="CHEBI:15377"/>
        <dbReference type="ChEBI" id="CHEBI:15378"/>
        <dbReference type="ChEBI" id="CHEBI:33019"/>
        <dbReference type="ChEBI" id="CHEBI:143553"/>
        <dbReference type="ChEBI" id="CHEBI:145694"/>
    </reaction>
</comment>
<comment type="cofactor">
    <cofactor evidence="1">
        <name>Mg(2+)</name>
        <dbReference type="ChEBI" id="CHEBI:18420"/>
    </cofactor>
</comment>
<proteinExistence type="inferred from homology"/>
<dbReference type="Proteomes" id="UP001195941">
    <property type="component" value="Unassembled WGS sequence"/>
</dbReference>
<evidence type="ECO:0000256" key="5">
    <source>
        <dbReference type="ARBA" id="ARBA00022723"/>
    </source>
</evidence>
<evidence type="ECO:0000256" key="7">
    <source>
        <dbReference type="ARBA" id="ARBA00022801"/>
    </source>
</evidence>
<dbReference type="EMBL" id="JADMKU010000014">
    <property type="protein sequence ID" value="MBR9652329.1"/>
    <property type="molecule type" value="Genomic_DNA"/>
</dbReference>
<dbReference type="SUPFAM" id="SSF55811">
    <property type="entry name" value="Nudix"/>
    <property type="match status" value="1"/>
</dbReference>
<evidence type="ECO:0000259" key="17">
    <source>
        <dbReference type="PROSITE" id="PS51462"/>
    </source>
</evidence>
<dbReference type="InterPro" id="IPR015797">
    <property type="entry name" value="NUDIX_hydrolase-like_dom_sf"/>
</dbReference>
<keyword evidence="9" id="KW-0234">DNA repair</keyword>
<dbReference type="PRINTS" id="PR00502">
    <property type="entry name" value="NUDIXFAMILY"/>
</dbReference>
<evidence type="ECO:0000256" key="9">
    <source>
        <dbReference type="ARBA" id="ARBA00023204"/>
    </source>
</evidence>
<name>A0ABS5HTM0_9RHOB</name>
<dbReference type="GO" id="GO:0016787">
    <property type="term" value="F:hydrolase activity"/>
    <property type="evidence" value="ECO:0007669"/>
    <property type="project" value="UniProtKB-KW"/>
</dbReference>
<accession>A0ABS5HTM0</accession>
<evidence type="ECO:0000313" key="19">
    <source>
        <dbReference type="Proteomes" id="UP001195941"/>
    </source>
</evidence>
<comment type="catalytic activity">
    <reaction evidence="10">
        <text>8-oxo-dGTP + H2O = 8-oxo-dGMP + diphosphate + H(+)</text>
        <dbReference type="Rhea" id="RHEA:31575"/>
        <dbReference type="ChEBI" id="CHEBI:15377"/>
        <dbReference type="ChEBI" id="CHEBI:15378"/>
        <dbReference type="ChEBI" id="CHEBI:33019"/>
        <dbReference type="ChEBI" id="CHEBI:63224"/>
        <dbReference type="ChEBI" id="CHEBI:77896"/>
        <dbReference type="EC" id="3.6.1.55"/>
    </reaction>
</comment>
<dbReference type="InterPro" id="IPR047127">
    <property type="entry name" value="MutT-like"/>
</dbReference>
<organism evidence="18 19">
    <name type="scientific">Thalassovita aquimarina</name>
    <dbReference type="NCBI Taxonomy" id="2785917"/>
    <lineage>
        <taxon>Bacteria</taxon>
        <taxon>Pseudomonadati</taxon>
        <taxon>Pseudomonadota</taxon>
        <taxon>Alphaproteobacteria</taxon>
        <taxon>Rhodobacterales</taxon>
        <taxon>Roseobacteraceae</taxon>
        <taxon>Thalassovita</taxon>
    </lineage>
</organism>
<evidence type="ECO:0000256" key="15">
    <source>
        <dbReference type="ARBA" id="ARBA00041979"/>
    </source>
</evidence>
<evidence type="ECO:0000256" key="10">
    <source>
        <dbReference type="ARBA" id="ARBA00035861"/>
    </source>
</evidence>
<dbReference type="PANTHER" id="PTHR47707">
    <property type="entry name" value="8-OXO-DGTP DIPHOSPHATASE"/>
    <property type="match status" value="1"/>
</dbReference>
<keyword evidence="4" id="KW-0235">DNA replication</keyword>
<keyword evidence="19" id="KW-1185">Reference proteome</keyword>
<dbReference type="InterPro" id="IPR000086">
    <property type="entry name" value="NUDIX_hydrolase_dom"/>
</dbReference>
<dbReference type="PANTHER" id="PTHR47707:SF1">
    <property type="entry name" value="NUDIX HYDROLASE FAMILY PROTEIN"/>
    <property type="match status" value="1"/>
</dbReference>
<protein>
    <recommendedName>
        <fullName evidence="13">8-oxo-dGTP diphosphatase</fullName>
        <ecNumber evidence="12">3.6.1.55</ecNumber>
    </recommendedName>
    <alternativeName>
        <fullName evidence="16">7,8-dihydro-8-oxoguanine-triphosphatase</fullName>
    </alternativeName>
    <alternativeName>
        <fullName evidence="15">Mutator protein MutT</fullName>
    </alternativeName>
    <alternativeName>
        <fullName evidence="14">dGTP pyrophosphohydrolase</fullName>
    </alternativeName>
</protein>
<evidence type="ECO:0000256" key="16">
    <source>
        <dbReference type="ARBA" id="ARBA00042798"/>
    </source>
</evidence>
<feature type="domain" description="Nudix hydrolase" evidence="17">
    <location>
        <begin position="8"/>
        <end position="138"/>
    </location>
</feature>
<comment type="caution">
    <text evidence="18">The sequence shown here is derived from an EMBL/GenBank/DDBJ whole genome shotgun (WGS) entry which is preliminary data.</text>
</comment>
<keyword evidence="7 18" id="KW-0378">Hydrolase</keyword>
<keyword evidence="6" id="KW-0227">DNA damage</keyword>
<sequence length="143" mass="16239">MTGRTENTAFRGAKLALFIGDKLAVMLRDEKPGIPWPGYWDFPGGGSNPGETPEQCVIRETREELSVVLQDSDLIWKRSFKSDDRLPVWFFAAHLGAARAADIRLGNEGQRWQLMEAGAYLAHPRAIPHFAERLWLYLRDRGD</sequence>
<evidence type="ECO:0000256" key="3">
    <source>
        <dbReference type="ARBA" id="ARBA00022457"/>
    </source>
</evidence>
<evidence type="ECO:0000256" key="2">
    <source>
        <dbReference type="ARBA" id="ARBA00005582"/>
    </source>
</evidence>
<keyword evidence="5" id="KW-0479">Metal-binding</keyword>
<evidence type="ECO:0000256" key="6">
    <source>
        <dbReference type="ARBA" id="ARBA00022763"/>
    </source>
</evidence>
<dbReference type="RefSeq" id="WP_212701848.1">
    <property type="nucleotide sequence ID" value="NZ_JADMKU010000014.1"/>
</dbReference>
<dbReference type="InterPro" id="IPR020476">
    <property type="entry name" value="Nudix_hydrolase"/>
</dbReference>
<evidence type="ECO:0000256" key="8">
    <source>
        <dbReference type="ARBA" id="ARBA00022842"/>
    </source>
</evidence>
<evidence type="ECO:0000256" key="12">
    <source>
        <dbReference type="ARBA" id="ARBA00038905"/>
    </source>
</evidence>
<dbReference type="EC" id="3.6.1.55" evidence="12"/>
<evidence type="ECO:0000256" key="14">
    <source>
        <dbReference type="ARBA" id="ARBA00041592"/>
    </source>
</evidence>
<reference evidence="18 19" key="1">
    <citation type="journal article" date="2021" name="Arch. Microbiol.">
        <title>Thalassobius aquimarinus sp. nov., isolated from the Sea of Japan seashore.</title>
        <authorList>
            <person name="Kurilenko V.V."/>
            <person name="Romanenko L.A."/>
            <person name="Chernysheva N.Y."/>
            <person name="Velansky P.V."/>
            <person name="Tekutyeva L.A."/>
            <person name="Isaeva M.P."/>
            <person name="Mikhailov V.V."/>
        </authorList>
    </citation>
    <scope>NUCLEOTIDE SEQUENCE [LARGE SCALE GENOMIC DNA]</scope>
    <source>
        <strain evidence="18 19">KMM 8518</strain>
    </source>
</reference>
<evidence type="ECO:0000256" key="11">
    <source>
        <dbReference type="ARBA" id="ARBA00036904"/>
    </source>
</evidence>
<comment type="similarity">
    <text evidence="2">Belongs to the Nudix hydrolase family.</text>
</comment>
<evidence type="ECO:0000313" key="18">
    <source>
        <dbReference type="EMBL" id="MBR9652329.1"/>
    </source>
</evidence>
<dbReference type="Gene3D" id="3.90.79.10">
    <property type="entry name" value="Nucleoside Triphosphate Pyrophosphohydrolase"/>
    <property type="match status" value="1"/>
</dbReference>
<gene>
    <name evidence="18" type="ORF">IT775_14510</name>
</gene>
<evidence type="ECO:0000256" key="13">
    <source>
        <dbReference type="ARBA" id="ARBA00040794"/>
    </source>
</evidence>
<keyword evidence="3" id="KW-0515">Mutator protein</keyword>
<evidence type="ECO:0000256" key="1">
    <source>
        <dbReference type="ARBA" id="ARBA00001946"/>
    </source>
</evidence>
<dbReference type="Pfam" id="PF00293">
    <property type="entry name" value="NUDIX"/>
    <property type="match status" value="1"/>
</dbReference>
<evidence type="ECO:0000256" key="4">
    <source>
        <dbReference type="ARBA" id="ARBA00022705"/>
    </source>
</evidence>